<evidence type="ECO:0000313" key="4">
    <source>
        <dbReference type="EMBL" id="CUG94213.1"/>
    </source>
</evidence>
<evidence type="ECO:0000256" key="1">
    <source>
        <dbReference type="SAM" id="Coils"/>
    </source>
</evidence>
<feature type="compositionally biased region" description="Low complexity" evidence="2">
    <location>
        <begin position="370"/>
        <end position="401"/>
    </location>
</feature>
<feature type="compositionally biased region" description="Polar residues" evidence="2">
    <location>
        <begin position="320"/>
        <end position="329"/>
    </location>
</feature>
<feature type="compositionally biased region" description="Polar residues" evidence="2">
    <location>
        <begin position="606"/>
        <end position="624"/>
    </location>
</feature>
<evidence type="ECO:0000256" key="3">
    <source>
        <dbReference type="SAM" id="SignalP"/>
    </source>
</evidence>
<accession>A0A0S4JV79</accession>
<evidence type="ECO:0000313" key="5">
    <source>
        <dbReference type="Proteomes" id="UP000051952"/>
    </source>
</evidence>
<organism evidence="4 5">
    <name type="scientific">Bodo saltans</name>
    <name type="common">Flagellated protozoan</name>
    <dbReference type="NCBI Taxonomy" id="75058"/>
    <lineage>
        <taxon>Eukaryota</taxon>
        <taxon>Discoba</taxon>
        <taxon>Euglenozoa</taxon>
        <taxon>Kinetoplastea</taxon>
        <taxon>Metakinetoplastina</taxon>
        <taxon>Eubodonida</taxon>
        <taxon>Bodonidae</taxon>
        <taxon>Bodo</taxon>
    </lineage>
</organism>
<name>A0A0S4JV79_BODSA</name>
<feature type="region of interest" description="Disordered" evidence="2">
    <location>
        <begin position="294"/>
        <end position="357"/>
    </location>
</feature>
<feature type="compositionally biased region" description="Low complexity" evidence="2">
    <location>
        <begin position="330"/>
        <end position="343"/>
    </location>
</feature>
<feature type="compositionally biased region" description="Low complexity" evidence="2">
    <location>
        <begin position="660"/>
        <end position="672"/>
    </location>
</feature>
<protein>
    <recommendedName>
        <fullName evidence="6">GPI-anchored surface protein</fullName>
    </recommendedName>
</protein>
<dbReference type="Proteomes" id="UP000051952">
    <property type="component" value="Unassembled WGS sequence"/>
</dbReference>
<keyword evidence="3" id="KW-0732">Signal</keyword>
<evidence type="ECO:0008006" key="6">
    <source>
        <dbReference type="Google" id="ProtNLM"/>
    </source>
</evidence>
<reference evidence="5" key="1">
    <citation type="submission" date="2015-09" db="EMBL/GenBank/DDBJ databases">
        <authorList>
            <consortium name="Pathogen Informatics"/>
        </authorList>
    </citation>
    <scope>NUCLEOTIDE SEQUENCE [LARGE SCALE GENOMIC DNA]</scope>
    <source>
        <strain evidence="5">Lake Konstanz</strain>
    </source>
</reference>
<feature type="compositionally biased region" description="Low complexity" evidence="2">
    <location>
        <begin position="566"/>
        <end position="576"/>
    </location>
</feature>
<feature type="compositionally biased region" description="Polar residues" evidence="2">
    <location>
        <begin position="487"/>
        <end position="498"/>
    </location>
</feature>
<feature type="compositionally biased region" description="Basic and acidic residues" evidence="2">
    <location>
        <begin position="580"/>
        <end position="589"/>
    </location>
</feature>
<sequence>MFPLSCFALLATKITHFVASPLLDHRMTMAAARGSEADFLMEQLLDSQEEVAQLHDEVAKWKAAASLRNAASSLNRVDNNDIDILLSLRESLNVSLQQLDQDIGRLRATAAGGSDDGLEGSHQSSEAMLMFPKLRYELLLFRNVTELERLYRTGIRIGFDAPRILRLALEKLSQLTNQWALFQQDGNERHVSTGSLRSPVPSSLPSYCYSKEWAVPFRKALTEVIISLEMMPQQQSVSLASSRLTLSEDAMRQLRLMGENEKILVELARQTVDFDTDAIREKIKLASSTVSSSLGTSATTAASGASGLPSPSLNMAAGGKQSSNTSAPNSRSGSATGTPSAASIRSNSAKKGVSGRPATMSYLQSIQLGNKRTNSSRSSSAATKPPVDASVMSTSSTASAARGRSPPRHEFSTMQSVHTHISTEAEAVVKYQPSQQASVAALPPRAPGGASLGYSTPVPAAQIGGVDSKHPNSRSTSAASLVDSRAASPSNLSVNSSRGVAIGRTTPTKPMDVPRRIVLKSPSPKPNRSAAQRPLAEAIVDHGLALSPGDHFSQARTQELPPHASPPQQRASPPRSALKHWAETHEDEHHHHHHEGGSGKRVTLSVPRNSAQGNDFDLSPQSPATSPPKPLQYYEVMIPSRELSAEQPVRRREPQPTKVAPATSTPASHPSPGGRQVRFAGDN</sequence>
<feature type="coiled-coil region" evidence="1">
    <location>
        <begin position="37"/>
        <end position="64"/>
    </location>
</feature>
<feature type="signal peptide" evidence="3">
    <location>
        <begin position="1"/>
        <end position="19"/>
    </location>
</feature>
<feature type="region of interest" description="Disordered" evidence="2">
    <location>
        <begin position="546"/>
        <end position="683"/>
    </location>
</feature>
<feature type="compositionally biased region" description="Low complexity" evidence="2">
    <location>
        <begin position="294"/>
        <end position="313"/>
    </location>
</feature>
<feature type="chain" id="PRO_5006622891" description="GPI-anchored surface protein" evidence="3">
    <location>
        <begin position="20"/>
        <end position="683"/>
    </location>
</feature>
<dbReference type="AlphaFoldDB" id="A0A0S4JV79"/>
<dbReference type="VEuPathDB" id="TriTrypDB:BSAL_47060c"/>
<proteinExistence type="predicted"/>
<evidence type="ECO:0000256" key="2">
    <source>
        <dbReference type="SAM" id="MobiDB-lite"/>
    </source>
</evidence>
<feature type="region of interest" description="Disordered" evidence="2">
    <location>
        <begin position="369"/>
        <end position="413"/>
    </location>
</feature>
<feature type="region of interest" description="Disordered" evidence="2">
    <location>
        <begin position="462"/>
        <end position="533"/>
    </location>
</feature>
<gene>
    <name evidence="4" type="ORF">BSAL_47060c</name>
</gene>
<dbReference type="EMBL" id="CYKH01002227">
    <property type="protein sequence ID" value="CUG94213.1"/>
    <property type="molecule type" value="Genomic_DNA"/>
</dbReference>
<keyword evidence="5" id="KW-1185">Reference proteome</keyword>
<keyword evidence="1" id="KW-0175">Coiled coil</keyword>